<sequence>MSDVVVVGGGFAAVWSAAAAVRARLEAGRSADEIVVTLVAPSSDMVIRPRLYEEDPGSMTVPLDDVLGPIGVRRVRGAVTSVDPAAGRVSVTGEDAPGALAYDRLVLATGSRLVAPPPVPGVEYFHDVDTMPSARALEWHLDQRVRSLGTGRFTAVVVGSGFVGLEVATELVERLGRRADAVDARSKVRVVLVERADVVGPELGGGPRPAVLDALREAGVELVLGTTVAAIDDRTVALDDGTHLDAETVVWVGACGLMGRSTGSR</sequence>
<dbReference type="InterPro" id="IPR036188">
    <property type="entry name" value="FAD/NAD-bd_sf"/>
</dbReference>
<evidence type="ECO:0000313" key="7">
    <source>
        <dbReference type="EMBL" id="NYI77566.1"/>
    </source>
</evidence>
<dbReference type="PRINTS" id="PR00368">
    <property type="entry name" value="FADPNR"/>
</dbReference>
<dbReference type="AlphaFoldDB" id="A0A7Z0DLP1"/>
<dbReference type="GO" id="GO:0019646">
    <property type="term" value="P:aerobic electron transport chain"/>
    <property type="evidence" value="ECO:0007669"/>
    <property type="project" value="TreeGrafter"/>
</dbReference>
<keyword evidence="4" id="KW-0274">FAD</keyword>
<name>A0A7Z0DLP1_9ACTN</name>
<evidence type="ECO:0000256" key="4">
    <source>
        <dbReference type="ARBA" id="ARBA00022827"/>
    </source>
</evidence>
<organism evidence="7 8">
    <name type="scientific">Nocardioides panzhihuensis</name>
    <dbReference type="NCBI Taxonomy" id="860243"/>
    <lineage>
        <taxon>Bacteria</taxon>
        <taxon>Bacillati</taxon>
        <taxon>Actinomycetota</taxon>
        <taxon>Actinomycetes</taxon>
        <taxon>Propionibacteriales</taxon>
        <taxon>Nocardioidaceae</taxon>
        <taxon>Nocardioides</taxon>
    </lineage>
</organism>
<reference evidence="7 8" key="1">
    <citation type="submission" date="2020-07" db="EMBL/GenBank/DDBJ databases">
        <title>Sequencing the genomes of 1000 actinobacteria strains.</title>
        <authorList>
            <person name="Klenk H.-P."/>
        </authorList>
    </citation>
    <scope>NUCLEOTIDE SEQUENCE [LARGE SCALE GENOMIC DNA]</scope>
    <source>
        <strain evidence="7 8">DSM 26487</strain>
    </source>
</reference>
<accession>A0A7Z0DLP1</accession>
<evidence type="ECO:0000256" key="3">
    <source>
        <dbReference type="ARBA" id="ARBA00022630"/>
    </source>
</evidence>
<evidence type="ECO:0000259" key="6">
    <source>
        <dbReference type="Pfam" id="PF07992"/>
    </source>
</evidence>
<dbReference type="PANTHER" id="PTHR42913:SF3">
    <property type="entry name" value="64 KDA MITOCHONDRIAL NADH DEHYDROGENASE (EUROFUNG)"/>
    <property type="match status" value="1"/>
</dbReference>
<feature type="domain" description="FAD/NAD(P)-binding" evidence="6">
    <location>
        <begin position="3"/>
        <end position="251"/>
    </location>
</feature>
<evidence type="ECO:0000256" key="5">
    <source>
        <dbReference type="ARBA" id="ARBA00023002"/>
    </source>
</evidence>
<dbReference type="PANTHER" id="PTHR42913">
    <property type="entry name" value="APOPTOSIS-INDUCING FACTOR 1"/>
    <property type="match status" value="1"/>
</dbReference>
<dbReference type="Gene3D" id="3.50.50.100">
    <property type="match status" value="1"/>
</dbReference>
<gene>
    <name evidence="7" type="ORF">BJ988_002214</name>
</gene>
<protein>
    <submittedName>
        <fullName evidence="7">NADH dehydrogenase FAD-containing subunit</fullName>
    </submittedName>
</protein>
<dbReference type="Pfam" id="PF07992">
    <property type="entry name" value="Pyr_redox_2"/>
    <property type="match status" value="1"/>
</dbReference>
<evidence type="ECO:0000256" key="2">
    <source>
        <dbReference type="ARBA" id="ARBA00005272"/>
    </source>
</evidence>
<keyword evidence="3" id="KW-0285">Flavoprotein</keyword>
<dbReference type="SUPFAM" id="SSF51905">
    <property type="entry name" value="FAD/NAD(P)-binding domain"/>
    <property type="match status" value="1"/>
</dbReference>
<proteinExistence type="inferred from homology"/>
<dbReference type="Proteomes" id="UP000564496">
    <property type="component" value="Unassembled WGS sequence"/>
</dbReference>
<keyword evidence="8" id="KW-1185">Reference proteome</keyword>
<keyword evidence="5" id="KW-0560">Oxidoreductase</keyword>
<comment type="cofactor">
    <cofactor evidence="1">
        <name>FAD</name>
        <dbReference type="ChEBI" id="CHEBI:57692"/>
    </cofactor>
</comment>
<comment type="similarity">
    <text evidence="2">Belongs to the NADH dehydrogenase family.</text>
</comment>
<evidence type="ECO:0000256" key="1">
    <source>
        <dbReference type="ARBA" id="ARBA00001974"/>
    </source>
</evidence>
<dbReference type="InterPro" id="IPR023753">
    <property type="entry name" value="FAD/NAD-binding_dom"/>
</dbReference>
<dbReference type="RefSeq" id="WP_218860760.1">
    <property type="nucleotide sequence ID" value="NZ_JACBZR010000001.1"/>
</dbReference>
<dbReference type="GO" id="GO:0003955">
    <property type="term" value="F:NAD(P)H dehydrogenase (quinone) activity"/>
    <property type="evidence" value="ECO:0007669"/>
    <property type="project" value="TreeGrafter"/>
</dbReference>
<evidence type="ECO:0000313" key="8">
    <source>
        <dbReference type="Proteomes" id="UP000564496"/>
    </source>
</evidence>
<comment type="caution">
    <text evidence="7">The sequence shown here is derived from an EMBL/GenBank/DDBJ whole genome shotgun (WGS) entry which is preliminary data.</text>
</comment>
<dbReference type="EMBL" id="JACBZR010000001">
    <property type="protein sequence ID" value="NYI77566.1"/>
    <property type="molecule type" value="Genomic_DNA"/>
</dbReference>
<dbReference type="InterPro" id="IPR051169">
    <property type="entry name" value="NADH-Q_oxidoreductase"/>
</dbReference>